<dbReference type="EMBL" id="CH916367">
    <property type="protein sequence ID" value="EDW01547.1"/>
    <property type="molecule type" value="Genomic_DNA"/>
</dbReference>
<evidence type="ECO:0000313" key="9">
    <source>
        <dbReference type="Proteomes" id="UP000001070"/>
    </source>
</evidence>
<dbReference type="PRINTS" id="PR00259">
    <property type="entry name" value="TMFOUR"/>
</dbReference>
<dbReference type="PIRSF" id="PIRSF002419">
    <property type="entry name" value="Tetraspanin"/>
    <property type="match status" value="1"/>
</dbReference>
<dbReference type="KEGG" id="dgr:6560583"/>
<feature type="transmembrane region" description="Helical" evidence="7">
    <location>
        <begin position="194"/>
        <end position="219"/>
    </location>
</feature>
<evidence type="ECO:0000256" key="6">
    <source>
        <dbReference type="PIRSR" id="PIRSR002419-1"/>
    </source>
</evidence>
<dbReference type="OMA" id="SCEPAVY"/>
<organism evidence="9">
    <name type="scientific">Drosophila grimshawi</name>
    <name type="common">Hawaiian fruit fly</name>
    <name type="synonym">Idiomyia grimshawi</name>
    <dbReference type="NCBI Taxonomy" id="7222"/>
    <lineage>
        <taxon>Eukaryota</taxon>
        <taxon>Metazoa</taxon>
        <taxon>Ecdysozoa</taxon>
        <taxon>Arthropoda</taxon>
        <taxon>Hexapoda</taxon>
        <taxon>Insecta</taxon>
        <taxon>Pterygota</taxon>
        <taxon>Neoptera</taxon>
        <taxon>Endopterygota</taxon>
        <taxon>Diptera</taxon>
        <taxon>Brachycera</taxon>
        <taxon>Muscomorpha</taxon>
        <taxon>Ephydroidea</taxon>
        <taxon>Drosophilidae</taxon>
        <taxon>Drosophila</taxon>
        <taxon>Hawaiian Drosophila</taxon>
    </lineage>
</organism>
<protein>
    <recommendedName>
        <fullName evidence="7">Tetraspanin</fullName>
    </recommendedName>
</protein>
<evidence type="ECO:0000256" key="7">
    <source>
        <dbReference type="RuleBase" id="RU361218"/>
    </source>
</evidence>
<sequence length="223" mass="24530">MNCLSATVKYLLYLLNVVFVAGGILLLVVGSIMMSDIGIFGSFADTVNARTIPICIIVLGCIIFVVAFIGCSGTIRENAGCTTVYAVCMFILFALQLALSIWIFVEYDSFVEKMGNLVDTAFKENDSDGRLPMDTLQLSFECCGVKDFTDYGDKVPLSCCGFLKIDESCEPAVYTARPGCREKFTDFWKSNMSLISWGSLIIALFELTIFVISCCLASAMRKR</sequence>
<dbReference type="Pfam" id="PF00335">
    <property type="entry name" value="Tetraspanin"/>
    <property type="match status" value="1"/>
</dbReference>
<dbReference type="AlphaFoldDB" id="B4J3W4"/>
<feature type="transmembrane region" description="Helical" evidence="7">
    <location>
        <begin position="51"/>
        <end position="71"/>
    </location>
</feature>
<feature type="transmembrane region" description="Helical" evidence="7">
    <location>
        <begin position="12"/>
        <end position="39"/>
    </location>
</feature>
<dbReference type="InterPro" id="IPR000301">
    <property type="entry name" value="Tetraspanin_animals"/>
</dbReference>
<evidence type="ECO:0000313" key="8">
    <source>
        <dbReference type="EMBL" id="EDW01547.1"/>
    </source>
</evidence>
<evidence type="ECO:0000256" key="3">
    <source>
        <dbReference type="ARBA" id="ARBA00022692"/>
    </source>
</evidence>
<dbReference type="InParanoid" id="B4J3W4"/>
<reference evidence="8 9" key="1">
    <citation type="journal article" date="2007" name="Nature">
        <title>Evolution of genes and genomes on the Drosophila phylogeny.</title>
        <authorList>
            <consortium name="Drosophila 12 Genomes Consortium"/>
            <person name="Clark A.G."/>
            <person name="Eisen M.B."/>
            <person name="Smith D.R."/>
            <person name="Bergman C.M."/>
            <person name="Oliver B."/>
            <person name="Markow T.A."/>
            <person name="Kaufman T.C."/>
            <person name="Kellis M."/>
            <person name="Gelbart W."/>
            <person name="Iyer V.N."/>
            <person name="Pollard D.A."/>
            <person name="Sackton T.B."/>
            <person name="Larracuente A.M."/>
            <person name="Singh N.D."/>
            <person name="Abad J.P."/>
            <person name="Abt D.N."/>
            <person name="Adryan B."/>
            <person name="Aguade M."/>
            <person name="Akashi H."/>
            <person name="Anderson W.W."/>
            <person name="Aquadro C.F."/>
            <person name="Ardell D.H."/>
            <person name="Arguello R."/>
            <person name="Artieri C.G."/>
            <person name="Barbash D.A."/>
            <person name="Barker D."/>
            <person name="Barsanti P."/>
            <person name="Batterham P."/>
            <person name="Batzoglou S."/>
            <person name="Begun D."/>
            <person name="Bhutkar A."/>
            <person name="Blanco E."/>
            <person name="Bosak S.A."/>
            <person name="Bradley R.K."/>
            <person name="Brand A.D."/>
            <person name="Brent M.R."/>
            <person name="Brooks A.N."/>
            <person name="Brown R.H."/>
            <person name="Butlin R.K."/>
            <person name="Caggese C."/>
            <person name="Calvi B.R."/>
            <person name="Bernardo de Carvalho A."/>
            <person name="Caspi A."/>
            <person name="Castrezana S."/>
            <person name="Celniker S.E."/>
            <person name="Chang J.L."/>
            <person name="Chapple C."/>
            <person name="Chatterji S."/>
            <person name="Chinwalla A."/>
            <person name="Civetta A."/>
            <person name="Clifton S.W."/>
            <person name="Comeron J.M."/>
            <person name="Costello J.C."/>
            <person name="Coyne J.A."/>
            <person name="Daub J."/>
            <person name="David R.G."/>
            <person name="Delcher A.L."/>
            <person name="Delehaunty K."/>
            <person name="Do C.B."/>
            <person name="Ebling H."/>
            <person name="Edwards K."/>
            <person name="Eickbush T."/>
            <person name="Evans J.D."/>
            <person name="Filipski A."/>
            <person name="Findeiss S."/>
            <person name="Freyhult E."/>
            <person name="Fulton L."/>
            <person name="Fulton R."/>
            <person name="Garcia A.C."/>
            <person name="Gardiner A."/>
            <person name="Garfield D.A."/>
            <person name="Garvin B.E."/>
            <person name="Gibson G."/>
            <person name="Gilbert D."/>
            <person name="Gnerre S."/>
            <person name="Godfrey J."/>
            <person name="Good R."/>
            <person name="Gotea V."/>
            <person name="Gravely B."/>
            <person name="Greenberg A.J."/>
            <person name="Griffiths-Jones S."/>
            <person name="Gross S."/>
            <person name="Guigo R."/>
            <person name="Gustafson E.A."/>
            <person name="Haerty W."/>
            <person name="Hahn M.W."/>
            <person name="Halligan D.L."/>
            <person name="Halpern A.L."/>
            <person name="Halter G.M."/>
            <person name="Han M.V."/>
            <person name="Heger A."/>
            <person name="Hillier L."/>
            <person name="Hinrichs A.S."/>
            <person name="Holmes I."/>
            <person name="Hoskins R.A."/>
            <person name="Hubisz M.J."/>
            <person name="Hultmark D."/>
            <person name="Huntley M.A."/>
            <person name="Jaffe D.B."/>
            <person name="Jagadeeshan S."/>
            <person name="Jeck W.R."/>
            <person name="Johnson J."/>
            <person name="Jones C.D."/>
            <person name="Jordan W.C."/>
            <person name="Karpen G.H."/>
            <person name="Kataoka E."/>
            <person name="Keightley P.D."/>
            <person name="Kheradpour P."/>
            <person name="Kirkness E.F."/>
            <person name="Koerich L.B."/>
            <person name="Kristiansen K."/>
            <person name="Kudrna D."/>
            <person name="Kulathinal R.J."/>
            <person name="Kumar S."/>
            <person name="Kwok R."/>
            <person name="Lander E."/>
            <person name="Langley C.H."/>
            <person name="Lapoint R."/>
            <person name="Lazzaro B.P."/>
            <person name="Lee S.J."/>
            <person name="Levesque L."/>
            <person name="Li R."/>
            <person name="Lin C.F."/>
            <person name="Lin M.F."/>
            <person name="Lindblad-Toh K."/>
            <person name="Llopart A."/>
            <person name="Long M."/>
            <person name="Low L."/>
            <person name="Lozovsky E."/>
            <person name="Lu J."/>
            <person name="Luo M."/>
            <person name="Machado C.A."/>
            <person name="Makalowski W."/>
            <person name="Marzo M."/>
            <person name="Matsuda M."/>
            <person name="Matzkin L."/>
            <person name="McAllister B."/>
            <person name="McBride C.S."/>
            <person name="McKernan B."/>
            <person name="McKernan K."/>
            <person name="Mendez-Lago M."/>
            <person name="Minx P."/>
            <person name="Mollenhauer M.U."/>
            <person name="Montooth K."/>
            <person name="Mount S.M."/>
            <person name="Mu X."/>
            <person name="Myers E."/>
            <person name="Negre B."/>
            <person name="Newfeld S."/>
            <person name="Nielsen R."/>
            <person name="Noor M.A."/>
            <person name="O'Grady P."/>
            <person name="Pachter L."/>
            <person name="Papaceit M."/>
            <person name="Parisi M.J."/>
            <person name="Parisi M."/>
            <person name="Parts L."/>
            <person name="Pedersen J.S."/>
            <person name="Pesole G."/>
            <person name="Phillippy A.M."/>
            <person name="Ponting C.P."/>
            <person name="Pop M."/>
            <person name="Porcelli D."/>
            <person name="Powell J.R."/>
            <person name="Prohaska S."/>
            <person name="Pruitt K."/>
            <person name="Puig M."/>
            <person name="Quesneville H."/>
            <person name="Ram K.R."/>
            <person name="Rand D."/>
            <person name="Rasmussen M.D."/>
            <person name="Reed L.K."/>
            <person name="Reenan R."/>
            <person name="Reily A."/>
            <person name="Remington K.A."/>
            <person name="Rieger T.T."/>
            <person name="Ritchie M.G."/>
            <person name="Robin C."/>
            <person name="Rogers Y.H."/>
            <person name="Rohde C."/>
            <person name="Rozas J."/>
            <person name="Rubenfield M.J."/>
            <person name="Ruiz A."/>
            <person name="Russo S."/>
            <person name="Salzberg S.L."/>
            <person name="Sanchez-Gracia A."/>
            <person name="Saranga D.J."/>
            <person name="Sato H."/>
            <person name="Schaeffer S.W."/>
            <person name="Schatz M.C."/>
            <person name="Schlenke T."/>
            <person name="Schwartz R."/>
            <person name="Segarra C."/>
            <person name="Singh R.S."/>
            <person name="Sirot L."/>
            <person name="Sirota M."/>
            <person name="Sisneros N.B."/>
            <person name="Smith C.D."/>
            <person name="Smith T.F."/>
            <person name="Spieth J."/>
            <person name="Stage D.E."/>
            <person name="Stark A."/>
            <person name="Stephan W."/>
            <person name="Strausberg R.L."/>
            <person name="Strempel S."/>
            <person name="Sturgill D."/>
            <person name="Sutton G."/>
            <person name="Sutton G.G."/>
            <person name="Tao W."/>
            <person name="Teichmann S."/>
            <person name="Tobari Y.N."/>
            <person name="Tomimura Y."/>
            <person name="Tsolas J.M."/>
            <person name="Valente V.L."/>
            <person name="Venter E."/>
            <person name="Venter J.C."/>
            <person name="Vicario S."/>
            <person name="Vieira F.G."/>
            <person name="Vilella A.J."/>
            <person name="Villasante A."/>
            <person name="Walenz B."/>
            <person name="Wang J."/>
            <person name="Wasserman M."/>
            <person name="Watts T."/>
            <person name="Wilson D."/>
            <person name="Wilson R.K."/>
            <person name="Wing R.A."/>
            <person name="Wolfner M.F."/>
            <person name="Wong A."/>
            <person name="Wong G.K."/>
            <person name="Wu C.I."/>
            <person name="Wu G."/>
            <person name="Yamamoto D."/>
            <person name="Yang H.P."/>
            <person name="Yang S.P."/>
            <person name="Yorke J.A."/>
            <person name="Yoshida K."/>
            <person name="Zdobnov E."/>
            <person name="Zhang P."/>
            <person name="Zhang Y."/>
            <person name="Zimin A.V."/>
            <person name="Baldwin J."/>
            <person name="Abdouelleil A."/>
            <person name="Abdulkadir J."/>
            <person name="Abebe A."/>
            <person name="Abera B."/>
            <person name="Abreu J."/>
            <person name="Acer S.C."/>
            <person name="Aftuck L."/>
            <person name="Alexander A."/>
            <person name="An P."/>
            <person name="Anderson E."/>
            <person name="Anderson S."/>
            <person name="Arachi H."/>
            <person name="Azer M."/>
            <person name="Bachantsang P."/>
            <person name="Barry A."/>
            <person name="Bayul T."/>
            <person name="Berlin A."/>
            <person name="Bessette D."/>
            <person name="Bloom T."/>
            <person name="Blye J."/>
            <person name="Boguslavskiy L."/>
            <person name="Bonnet C."/>
            <person name="Boukhgalter B."/>
            <person name="Bourzgui I."/>
            <person name="Brown A."/>
            <person name="Cahill P."/>
            <person name="Channer S."/>
            <person name="Cheshatsang Y."/>
            <person name="Chuda L."/>
            <person name="Citroen M."/>
            <person name="Collymore A."/>
            <person name="Cooke P."/>
            <person name="Costello M."/>
            <person name="D'Aco K."/>
            <person name="Daza R."/>
            <person name="De Haan G."/>
            <person name="DeGray S."/>
            <person name="DeMaso C."/>
            <person name="Dhargay N."/>
            <person name="Dooley K."/>
            <person name="Dooley E."/>
            <person name="Doricent M."/>
            <person name="Dorje P."/>
            <person name="Dorjee K."/>
            <person name="Dupes A."/>
            <person name="Elong R."/>
            <person name="Falk J."/>
            <person name="Farina A."/>
            <person name="Faro S."/>
            <person name="Ferguson D."/>
            <person name="Fisher S."/>
            <person name="Foley C.D."/>
            <person name="Franke A."/>
            <person name="Friedrich D."/>
            <person name="Gadbois L."/>
            <person name="Gearin G."/>
            <person name="Gearin C.R."/>
            <person name="Giannoukos G."/>
            <person name="Goode T."/>
            <person name="Graham J."/>
            <person name="Grandbois E."/>
            <person name="Grewal S."/>
            <person name="Gyaltsen K."/>
            <person name="Hafez N."/>
            <person name="Hagos B."/>
            <person name="Hall J."/>
            <person name="Henson C."/>
            <person name="Hollinger A."/>
            <person name="Honan T."/>
            <person name="Huard M.D."/>
            <person name="Hughes L."/>
            <person name="Hurhula B."/>
            <person name="Husby M.E."/>
            <person name="Kamat A."/>
            <person name="Kanga B."/>
            <person name="Kashin S."/>
            <person name="Khazanovich D."/>
            <person name="Kisner P."/>
            <person name="Lance K."/>
            <person name="Lara M."/>
            <person name="Lee W."/>
            <person name="Lennon N."/>
            <person name="Letendre F."/>
            <person name="LeVine R."/>
            <person name="Lipovsky A."/>
            <person name="Liu X."/>
            <person name="Liu J."/>
            <person name="Liu S."/>
            <person name="Lokyitsang T."/>
            <person name="Lokyitsang Y."/>
            <person name="Lubonja R."/>
            <person name="Lui A."/>
            <person name="MacDonald P."/>
            <person name="Magnisalis V."/>
            <person name="Maru K."/>
            <person name="Matthews C."/>
            <person name="McCusker W."/>
            <person name="McDonough S."/>
            <person name="Mehta T."/>
            <person name="Meldrim J."/>
            <person name="Meneus L."/>
            <person name="Mihai O."/>
            <person name="Mihalev A."/>
            <person name="Mihova T."/>
            <person name="Mittelman R."/>
            <person name="Mlenga V."/>
            <person name="Montmayeur A."/>
            <person name="Mulrain L."/>
            <person name="Navidi A."/>
            <person name="Naylor J."/>
            <person name="Negash T."/>
            <person name="Nguyen T."/>
            <person name="Nguyen N."/>
            <person name="Nicol R."/>
            <person name="Norbu C."/>
            <person name="Norbu N."/>
            <person name="Novod N."/>
            <person name="O'Neill B."/>
            <person name="Osman S."/>
            <person name="Markiewicz E."/>
            <person name="Oyono O.L."/>
            <person name="Patti C."/>
            <person name="Phunkhang P."/>
            <person name="Pierre F."/>
            <person name="Priest M."/>
            <person name="Raghuraman S."/>
            <person name="Rege F."/>
            <person name="Reyes R."/>
            <person name="Rise C."/>
            <person name="Rogov P."/>
            <person name="Ross K."/>
            <person name="Ryan E."/>
            <person name="Settipalli S."/>
            <person name="Shea T."/>
            <person name="Sherpa N."/>
            <person name="Shi L."/>
            <person name="Shih D."/>
            <person name="Sparrow T."/>
            <person name="Spaulding J."/>
            <person name="Stalker J."/>
            <person name="Stange-Thomann N."/>
            <person name="Stavropoulos S."/>
            <person name="Stone C."/>
            <person name="Strader C."/>
            <person name="Tesfaye S."/>
            <person name="Thomson T."/>
            <person name="Thoulutsang Y."/>
            <person name="Thoulutsang D."/>
            <person name="Topham K."/>
            <person name="Topping I."/>
            <person name="Tsamla T."/>
            <person name="Vassiliev H."/>
            <person name="Vo A."/>
            <person name="Wangchuk T."/>
            <person name="Wangdi T."/>
            <person name="Weiand M."/>
            <person name="Wilkinson J."/>
            <person name="Wilson A."/>
            <person name="Yadav S."/>
            <person name="Young G."/>
            <person name="Yu Q."/>
            <person name="Zembek L."/>
            <person name="Zhong D."/>
            <person name="Zimmer A."/>
            <person name="Zwirko Z."/>
            <person name="Jaffe D.B."/>
            <person name="Alvarez P."/>
            <person name="Brockman W."/>
            <person name="Butler J."/>
            <person name="Chin C."/>
            <person name="Gnerre S."/>
            <person name="Grabherr M."/>
            <person name="Kleber M."/>
            <person name="Mauceli E."/>
            <person name="MacCallum I."/>
        </authorList>
    </citation>
    <scope>NUCLEOTIDE SEQUENCE [LARGE SCALE GENOMIC DNA]</scope>
    <source>
        <strain evidence="9">Tucson 15287-2541.00</strain>
    </source>
</reference>
<dbReference type="SUPFAM" id="SSF48652">
    <property type="entry name" value="Tetraspanin"/>
    <property type="match status" value="1"/>
</dbReference>
<evidence type="ECO:0000256" key="2">
    <source>
        <dbReference type="ARBA" id="ARBA00006840"/>
    </source>
</evidence>
<dbReference type="OrthoDB" id="71600at2759"/>
<keyword evidence="5 7" id="KW-0472">Membrane</keyword>
<keyword evidence="4 7" id="KW-1133">Transmembrane helix</keyword>
<name>B4J3W4_DROGR</name>
<comment type="similarity">
    <text evidence="2 7">Belongs to the tetraspanin (TM4SF) family.</text>
</comment>
<dbReference type="InterPro" id="IPR018499">
    <property type="entry name" value="Tetraspanin/Peripherin"/>
</dbReference>
<dbReference type="PhylomeDB" id="B4J3W4"/>
<dbReference type="HOGENOM" id="CLU_055524_6_3_1"/>
<gene>
    <name evidence="8" type="primary">Dgri\GH21495</name>
    <name evidence="8" type="ORF">Dgri_GH21495</name>
</gene>
<dbReference type="Gene3D" id="1.10.1450.10">
    <property type="entry name" value="Tetraspanin"/>
    <property type="match status" value="1"/>
</dbReference>
<feature type="disulfide bond" evidence="6">
    <location>
        <begin position="143"/>
        <end position="159"/>
    </location>
</feature>
<keyword evidence="6" id="KW-1015">Disulfide bond</keyword>
<evidence type="ECO:0000256" key="1">
    <source>
        <dbReference type="ARBA" id="ARBA00004141"/>
    </source>
</evidence>
<evidence type="ECO:0000256" key="4">
    <source>
        <dbReference type="ARBA" id="ARBA00022989"/>
    </source>
</evidence>
<dbReference type="PANTHER" id="PTHR19282">
    <property type="entry name" value="TETRASPANIN"/>
    <property type="match status" value="1"/>
</dbReference>
<dbReference type="Proteomes" id="UP000001070">
    <property type="component" value="Unassembled WGS sequence"/>
</dbReference>
<dbReference type="GO" id="GO:0005886">
    <property type="term" value="C:plasma membrane"/>
    <property type="evidence" value="ECO:0007669"/>
    <property type="project" value="TreeGrafter"/>
</dbReference>
<dbReference type="PANTHER" id="PTHR19282:SF521">
    <property type="entry name" value="IP01817P-RELATED"/>
    <property type="match status" value="1"/>
</dbReference>
<dbReference type="CDD" id="cd03127">
    <property type="entry name" value="tetraspanin_LEL"/>
    <property type="match status" value="1"/>
</dbReference>
<evidence type="ECO:0000256" key="5">
    <source>
        <dbReference type="ARBA" id="ARBA00023136"/>
    </source>
</evidence>
<comment type="subcellular location">
    <subcellularLocation>
        <location evidence="1 7">Membrane</location>
        <topology evidence="1 7">Multi-pass membrane protein</topology>
    </subcellularLocation>
</comment>
<accession>B4J3W4</accession>
<dbReference type="eggNOG" id="KOG3882">
    <property type="taxonomic scope" value="Eukaryota"/>
</dbReference>
<dbReference type="FunCoup" id="B4J3W4">
    <property type="interactions" value="108"/>
</dbReference>
<feature type="transmembrane region" description="Helical" evidence="7">
    <location>
        <begin position="83"/>
        <end position="105"/>
    </location>
</feature>
<keyword evidence="9" id="KW-1185">Reference proteome</keyword>
<proteinExistence type="inferred from homology"/>
<dbReference type="InterPro" id="IPR008952">
    <property type="entry name" value="Tetraspanin_EC2_sf"/>
</dbReference>
<keyword evidence="3 7" id="KW-0812">Transmembrane</keyword>